<sequence length="116" mass="12964">MPRYFFDILHDNEDVTRDHHGIDQPNLEAAEIEALEIWKRIIGERYAGAADPLRWHVVILNENGAALAKVPYPADLADGCDDERNAQPKRGSVSPRLGRGHRHGMPSGEEPHHTAS</sequence>
<evidence type="ECO:0000259" key="2">
    <source>
        <dbReference type="Pfam" id="PF21834"/>
    </source>
</evidence>
<feature type="region of interest" description="Disordered" evidence="1">
    <location>
        <begin position="77"/>
        <end position="116"/>
    </location>
</feature>
<name>A0A6L3SNV8_9HYPH</name>
<evidence type="ECO:0000256" key="1">
    <source>
        <dbReference type="SAM" id="MobiDB-lite"/>
    </source>
</evidence>
<dbReference type="RefSeq" id="WP_151005861.1">
    <property type="nucleotide sequence ID" value="NZ_BPQY01000534.1"/>
</dbReference>
<proteinExistence type="predicted"/>
<gene>
    <name evidence="3" type="ORF">F6X53_31665</name>
</gene>
<protein>
    <recommendedName>
        <fullName evidence="2">DUF6894 domain-containing protein</fullName>
    </recommendedName>
</protein>
<accession>A0A6L3SNV8</accession>
<reference evidence="3 4" key="1">
    <citation type="submission" date="2019-09" db="EMBL/GenBank/DDBJ databases">
        <title>YIM 48816 draft genome.</title>
        <authorList>
            <person name="Jiang L."/>
        </authorList>
    </citation>
    <scope>NUCLEOTIDE SEQUENCE [LARGE SCALE GENOMIC DNA]</scope>
    <source>
        <strain evidence="3 4">YIM 48816</strain>
    </source>
</reference>
<organism evidence="3 4">
    <name type="scientific">Methylobacterium soli</name>
    <dbReference type="NCBI Taxonomy" id="553447"/>
    <lineage>
        <taxon>Bacteria</taxon>
        <taxon>Pseudomonadati</taxon>
        <taxon>Pseudomonadota</taxon>
        <taxon>Alphaproteobacteria</taxon>
        <taxon>Hyphomicrobiales</taxon>
        <taxon>Methylobacteriaceae</taxon>
        <taxon>Methylobacterium</taxon>
    </lineage>
</organism>
<evidence type="ECO:0000313" key="3">
    <source>
        <dbReference type="EMBL" id="KAB1068512.1"/>
    </source>
</evidence>
<feature type="domain" description="DUF6894" evidence="2">
    <location>
        <begin position="3"/>
        <end position="72"/>
    </location>
</feature>
<keyword evidence="4" id="KW-1185">Reference proteome</keyword>
<evidence type="ECO:0000313" key="4">
    <source>
        <dbReference type="Proteomes" id="UP000474159"/>
    </source>
</evidence>
<dbReference type="EMBL" id="VZZK01000088">
    <property type="protein sequence ID" value="KAB1068512.1"/>
    <property type="molecule type" value="Genomic_DNA"/>
</dbReference>
<dbReference type="Proteomes" id="UP000474159">
    <property type="component" value="Unassembled WGS sequence"/>
</dbReference>
<dbReference type="OrthoDB" id="8020695at2"/>
<dbReference type="AlphaFoldDB" id="A0A6L3SNV8"/>
<dbReference type="InterPro" id="IPR054189">
    <property type="entry name" value="DUF6894"/>
</dbReference>
<comment type="caution">
    <text evidence="3">The sequence shown here is derived from an EMBL/GenBank/DDBJ whole genome shotgun (WGS) entry which is preliminary data.</text>
</comment>
<dbReference type="Pfam" id="PF21834">
    <property type="entry name" value="DUF6894"/>
    <property type="match status" value="1"/>
</dbReference>